<dbReference type="AlphaFoldDB" id="A0A430AQ70"/>
<protein>
    <recommendedName>
        <fullName evidence="3">C_GCAxxG_C_C family protein</fullName>
    </recommendedName>
</protein>
<proteinExistence type="predicted"/>
<evidence type="ECO:0000313" key="2">
    <source>
        <dbReference type="Proteomes" id="UP000286773"/>
    </source>
</evidence>
<dbReference type="SUPFAM" id="SSF48695">
    <property type="entry name" value="Multiheme cytochromes"/>
    <property type="match status" value="1"/>
</dbReference>
<accession>A0A430AQ70</accession>
<dbReference type="NCBIfam" id="TIGR01909">
    <property type="entry name" value="C_GCAxxG_C_C"/>
    <property type="match status" value="1"/>
</dbReference>
<keyword evidence="2" id="KW-1185">Reference proteome</keyword>
<dbReference type="Proteomes" id="UP000286773">
    <property type="component" value="Unassembled WGS sequence"/>
</dbReference>
<evidence type="ECO:0008006" key="3">
    <source>
        <dbReference type="Google" id="ProtNLM"/>
    </source>
</evidence>
<dbReference type="Pfam" id="PF09719">
    <property type="entry name" value="C_GCAxxG_C_C"/>
    <property type="match status" value="1"/>
</dbReference>
<dbReference type="OrthoDB" id="190287at2"/>
<organism evidence="1 2">
    <name type="scientific">Vagococcus acidifermentans</name>
    <dbReference type="NCBI Taxonomy" id="564710"/>
    <lineage>
        <taxon>Bacteria</taxon>
        <taxon>Bacillati</taxon>
        <taxon>Bacillota</taxon>
        <taxon>Bacilli</taxon>
        <taxon>Lactobacillales</taxon>
        <taxon>Enterococcaceae</taxon>
        <taxon>Vagococcus</taxon>
    </lineage>
</organism>
<sequence>MVKEVAEDYFRSGTYYCSEAVVETINDVLGKPYDDDVVRLASGFPIGMGQAQCLCGAVSGGQIALGMVYGRKKGEPMDPQMFELAKGLHDYIKEGYRSVCCRIITRQWQGDDFKSEGRKQHCIEITGKVAVWVVERLIEAGKIDPATAPVITTGNQAS</sequence>
<name>A0A430AQ70_9ENTE</name>
<dbReference type="InterPro" id="IPR036280">
    <property type="entry name" value="Multihaem_cyt_sf"/>
</dbReference>
<comment type="caution">
    <text evidence="1">The sequence shown here is derived from an EMBL/GenBank/DDBJ whole genome shotgun (WGS) entry which is preliminary data.</text>
</comment>
<reference evidence="1 2" key="1">
    <citation type="submission" date="2017-05" db="EMBL/GenBank/DDBJ databases">
        <title>Vagococcus spp. assemblies.</title>
        <authorList>
            <person name="Gulvik C.A."/>
        </authorList>
    </citation>
    <scope>NUCLEOTIDE SEQUENCE [LARGE SCALE GENOMIC DNA]</scope>
    <source>
        <strain evidence="1 2">LMG 24798</strain>
    </source>
</reference>
<dbReference type="EMBL" id="NGKC01000014">
    <property type="protein sequence ID" value="RSU10123.1"/>
    <property type="molecule type" value="Genomic_DNA"/>
</dbReference>
<dbReference type="InterPro" id="IPR010181">
    <property type="entry name" value="CGCAxxGCC_motif"/>
</dbReference>
<evidence type="ECO:0000313" key="1">
    <source>
        <dbReference type="EMBL" id="RSU10123.1"/>
    </source>
</evidence>
<gene>
    <name evidence="1" type="ORF">CBF27_11295</name>
</gene>